<dbReference type="InterPro" id="IPR006142">
    <property type="entry name" value="INTEIN"/>
</dbReference>
<dbReference type="GO" id="GO:0016539">
    <property type="term" value="P:intein-mediated protein splicing"/>
    <property type="evidence" value="ECO:0007669"/>
    <property type="project" value="InterPro"/>
</dbReference>
<dbReference type="Pfam" id="PF19044">
    <property type="entry name" value="P-loop_TraG"/>
    <property type="match status" value="1"/>
</dbReference>
<dbReference type="AlphaFoldDB" id="A0A1G2MGS2"/>
<dbReference type="Gene3D" id="3.10.28.10">
    <property type="entry name" value="Homing endonucleases"/>
    <property type="match status" value="1"/>
</dbReference>
<dbReference type="InterPro" id="IPR030934">
    <property type="entry name" value="Intein_C"/>
</dbReference>
<dbReference type="NCBIfam" id="TIGR01445">
    <property type="entry name" value="intein_Nterm"/>
    <property type="match status" value="1"/>
</dbReference>
<accession>A0A1G2MGS2</accession>
<protein>
    <recommendedName>
        <fullName evidence="4">DOD-type homing endonuclease domain-containing protein</fullName>
    </recommendedName>
</protein>
<dbReference type="Gene3D" id="1.10.8.730">
    <property type="match status" value="1"/>
</dbReference>
<keyword evidence="3" id="KW-0175">Coiled coil</keyword>
<dbReference type="CDD" id="cd00081">
    <property type="entry name" value="Hint"/>
    <property type="match status" value="1"/>
</dbReference>
<dbReference type="PROSITE" id="PS50819">
    <property type="entry name" value="INTEIN_ENDONUCLEASE"/>
    <property type="match status" value="1"/>
</dbReference>
<dbReference type="InterPro" id="IPR027434">
    <property type="entry name" value="Homing_endonucl"/>
</dbReference>
<reference evidence="5 6" key="1">
    <citation type="journal article" date="2016" name="Nat. Commun.">
        <title>Thousands of microbial genomes shed light on interconnected biogeochemical processes in an aquifer system.</title>
        <authorList>
            <person name="Anantharaman K."/>
            <person name="Brown C.T."/>
            <person name="Hug L.A."/>
            <person name="Sharon I."/>
            <person name="Castelle C.J."/>
            <person name="Probst A.J."/>
            <person name="Thomas B.C."/>
            <person name="Singh A."/>
            <person name="Wilkins M.J."/>
            <person name="Karaoz U."/>
            <person name="Brodie E.L."/>
            <person name="Williams K.H."/>
            <person name="Hubbard S.S."/>
            <person name="Banfield J.F."/>
        </authorList>
    </citation>
    <scope>NUCLEOTIDE SEQUENCE [LARGE SCALE GENOMIC DNA]</scope>
</reference>
<evidence type="ECO:0000259" key="4">
    <source>
        <dbReference type="PROSITE" id="PS50819"/>
    </source>
</evidence>
<dbReference type="EMBL" id="MHRJ01000016">
    <property type="protein sequence ID" value="OHA23068.1"/>
    <property type="molecule type" value="Genomic_DNA"/>
</dbReference>
<evidence type="ECO:0000256" key="1">
    <source>
        <dbReference type="ARBA" id="ARBA00022813"/>
    </source>
</evidence>
<dbReference type="Pfam" id="PF14528">
    <property type="entry name" value="LAGLIDADG_3"/>
    <property type="match status" value="1"/>
</dbReference>
<evidence type="ECO:0000256" key="3">
    <source>
        <dbReference type="SAM" id="Coils"/>
    </source>
</evidence>
<name>A0A1G2MGS2_9BACT</name>
<dbReference type="PRINTS" id="PR00379">
    <property type="entry name" value="INTEIN"/>
</dbReference>
<dbReference type="GO" id="GO:0004519">
    <property type="term" value="F:endonuclease activity"/>
    <property type="evidence" value="ECO:0007669"/>
    <property type="project" value="InterPro"/>
</dbReference>
<dbReference type="PROSITE" id="PS50818">
    <property type="entry name" value="INTEIN_C_TER"/>
    <property type="match status" value="1"/>
</dbReference>
<feature type="coiled-coil region" evidence="3">
    <location>
        <begin position="98"/>
        <end position="177"/>
    </location>
</feature>
<comment type="caution">
    <text evidence="5">The sequence shown here is derived from an EMBL/GenBank/DDBJ whole genome shotgun (WGS) entry which is preliminary data.</text>
</comment>
<dbReference type="NCBIfam" id="TIGR01443">
    <property type="entry name" value="intein_Cterm"/>
    <property type="match status" value="1"/>
</dbReference>
<feature type="domain" description="DOD-type homing endonuclease" evidence="4">
    <location>
        <begin position="433"/>
        <end position="557"/>
    </location>
</feature>
<dbReference type="SUPFAM" id="SSF51294">
    <property type="entry name" value="Hedgehog/intein (Hint) domain"/>
    <property type="match status" value="1"/>
</dbReference>
<sequence>MEFLNKLFGKKEGNKDIAEFLPEQIYQSGTLELQDVIAPSALKVLPNSLNVSGKITRTFFVISYPRFLTEGWFAPIINLDKVFDISIFVHPVDTGKILKQFQKKVAEVQSQMADREKKGLVRDPVLETGYQDLEKLRDDLIQAQEKLFDVGIYITIYAATEEEMDKTESEVKSILESKLVIIKPALFQQEPGFRSTTPLGNDELMVHNKLNSSPLSSVFPFLSFDLTSNKGILYGVNRHNASLILFDRFSLENYNSIILAKSGSGKSLDKREVVLYKEGGNIYMKPIGSLVERYIKKYGCTKIDDELEGVINPDIHVFSFDSQMRGRWSKVSVAARKTAPAIFYTFRTKSGRKITTTADHNMLILRDGKIIAAKSDEVRMGEYIPLPRIVYAIGEQTQTLGADMLGKAPKKHSNAKWWTFPEHLLVTESLGSLLGWIASEGTTRREKTLISNTDEEALAHIEKQCIEFGIKPHQTGRGVAIYSTHFSVLVHRLGGAGKSGEKRVAPFLFNAPRPVIAAFIRAYFEGDGGVEKAAITAISKSSELISGISYLLYYFGIVARVQRRKKRYSKTGKKRTFWLLSISGQDNLRKFEEYIGFISVRKKAALGEISKKNGNTNCDIVPGLLALARELAFLFDSQLSDITDFSALKQGHDFSPDRLRRLVSVFEGRIKRFKDLQPFMQKLSDLPTIAAVIQKAEENRLVNHTLIKTMSSSWFTVKQGMPPRVNNALKIFAVADIPSPTTTLELKEMISNGIAYTRAHTNDIHKFLSLSLRGKRDDSSYEMLRTAAEFVWNEYRRVYASLTRIEEIVTIFKTLAYADLFFDPIIAIEKKPNNRDKYVYDLTVTNEVFLAGYGGMFVHNSYMAKLEILRSLMFGTDVIVMDPEREYEYLAEAAGGKYFSISLNSPHHINPFELAAPREDESADDVLRSNIVNLVGLFRILLGGLTPEEDGIIDLAITETYALKDIIPESDFSKVTPPLLSDFELVLAGMEGADSLVQRLSKYTRGTWAGFINQPSNIDINSNFIVFSLRDMEDELKSAAMYIIMRFIWNAIRKELKRRIVLIDEAWWMMKSEDTASFLLGLAKRGRKYFLGLVTITQDVDDFLKSSYGLPILTNSSMQILLKQSPTVIDKLQQIFDLTDEEKYLLLESDVGEGLFFVGLKHVAVKVIASYTEDQIITSDPSQLLSIKAAKAELKAAEGTS</sequence>
<evidence type="ECO:0000313" key="6">
    <source>
        <dbReference type="Proteomes" id="UP000176493"/>
    </source>
</evidence>
<evidence type="ECO:0000313" key="5">
    <source>
        <dbReference type="EMBL" id="OHA23068.1"/>
    </source>
</evidence>
<dbReference type="Gene3D" id="3.40.50.300">
    <property type="entry name" value="P-loop containing nucleotide triphosphate hydrolases"/>
    <property type="match status" value="1"/>
</dbReference>
<dbReference type="SUPFAM" id="SSF52540">
    <property type="entry name" value="P-loop containing nucleoside triphosphate hydrolases"/>
    <property type="match status" value="1"/>
</dbReference>
<proteinExistence type="predicted"/>
<dbReference type="InterPro" id="IPR051162">
    <property type="entry name" value="T4SS_component"/>
</dbReference>
<dbReference type="InterPro" id="IPR004860">
    <property type="entry name" value="LAGLIDADG_dom"/>
</dbReference>
<dbReference type="InterPro" id="IPR004042">
    <property type="entry name" value="Intein_endonuc_central"/>
</dbReference>
<dbReference type="InterPro" id="IPR043964">
    <property type="entry name" value="P-loop_TraG"/>
</dbReference>
<dbReference type="InterPro" id="IPR036844">
    <property type="entry name" value="Hint_dom_sf"/>
</dbReference>
<dbReference type="Gene3D" id="2.170.16.10">
    <property type="entry name" value="Hedgehog/Intein (Hint) domain"/>
    <property type="match status" value="2"/>
</dbReference>
<keyword evidence="2" id="KW-0651">Protein splicing</keyword>
<evidence type="ECO:0000256" key="2">
    <source>
        <dbReference type="ARBA" id="ARBA00023000"/>
    </source>
</evidence>
<dbReference type="Pfam" id="PF14890">
    <property type="entry name" value="Intein_splicing"/>
    <property type="match status" value="1"/>
</dbReference>
<dbReference type="SUPFAM" id="SSF55608">
    <property type="entry name" value="Homing endonucleases"/>
    <property type="match status" value="1"/>
</dbReference>
<dbReference type="Proteomes" id="UP000176493">
    <property type="component" value="Unassembled WGS sequence"/>
</dbReference>
<dbReference type="PROSITE" id="PS50817">
    <property type="entry name" value="INTEIN_N_TER"/>
    <property type="match status" value="1"/>
</dbReference>
<dbReference type="PANTHER" id="PTHR30121">
    <property type="entry name" value="UNCHARACTERIZED PROTEIN YJGR-RELATED"/>
    <property type="match status" value="1"/>
</dbReference>
<dbReference type="InterPro" id="IPR003587">
    <property type="entry name" value="Hint_dom_N"/>
</dbReference>
<organism evidence="5 6">
    <name type="scientific">Candidatus Taylorbacteria bacterium RIFCSPHIGHO2_02_49_25</name>
    <dbReference type="NCBI Taxonomy" id="1802305"/>
    <lineage>
        <taxon>Bacteria</taxon>
        <taxon>Candidatus Tayloriibacteriota</taxon>
    </lineage>
</organism>
<dbReference type="InterPro" id="IPR006141">
    <property type="entry name" value="Intein_N"/>
</dbReference>
<keyword evidence="1" id="KW-0068">Autocatalytic cleavage</keyword>
<dbReference type="InterPro" id="IPR027417">
    <property type="entry name" value="P-loop_NTPase"/>
</dbReference>
<dbReference type="PANTHER" id="PTHR30121:SF6">
    <property type="entry name" value="SLR6007 PROTEIN"/>
    <property type="match status" value="1"/>
</dbReference>
<gene>
    <name evidence="5" type="ORF">A2W52_00460</name>
</gene>
<dbReference type="SMART" id="SM00306">
    <property type="entry name" value="HintN"/>
    <property type="match status" value="1"/>
</dbReference>
<dbReference type="CDD" id="cd01127">
    <property type="entry name" value="TrwB_TraG_TraD_VirD4"/>
    <property type="match status" value="1"/>
</dbReference>